<dbReference type="Proteomes" id="UP000659904">
    <property type="component" value="Unassembled WGS sequence"/>
</dbReference>
<dbReference type="AlphaFoldDB" id="A0A8J3KQ64"/>
<gene>
    <name evidence="4" type="ORF">Cci01nite_62690</name>
</gene>
<dbReference type="InterPro" id="IPR001867">
    <property type="entry name" value="OmpR/PhoB-type_DNA-bd"/>
</dbReference>
<keyword evidence="5" id="KW-1185">Reference proteome</keyword>
<feature type="domain" description="OmpR/PhoB-type" evidence="3">
    <location>
        <begin position="72"/>
        <end position="172"/>
    </location>
</feature>
<dbReference type="GO" id="GO:0000160">
    <property type="term" value="P:phosphorelay signal transduction system"/>
    <property type="evidence" value="ECO:0007669"/>
    <property type="project" value="InterPro"/>
</dbReference>
<dbReference type="Pfam" id="PF00486">
    <property type="entry name" value="Trans_reg_C"/>
    <property type="match status" value="1"/>
</dbReference>
<evidence type="ECO:0000313" key="5">
    <source>
        <dbReference type="Proteomes" id="UP000659904"/>
    </source>
</evidence>
<keyword evidence="1 2" id="KW-0238">DNA-binding</keyword>
<proteinExistence type="predicted"/>
<dbReference type="PROSITE" id="PS51755">
    <property type="entry name" value="OMPR_PHOB"/>
    <property type="match status" value="1"/>
</dbReference>
<dbReference type="SMART" id="SM00862">
    <property type="entry name" value="Trans_reg_C"/>
    <property type="match status" value="1"/>
</dbReference>
<dbReference type="CDD" id="cd00383">
    <property type="entry name" value="trans_reg_C"/>
    <property type="match status" value="1"/>
</dbReference>
<reference evidence="4 5" key="1">
    <citation type="submission" date="2021-01" db="EMBL/GenBank/DDBJ databases">
        <title>Whole genome shotgun sequence of Catellatospora citrea NBRC 14495.</title>
        <authorList>
            <person name="Komaki H."/>
            <person name="Tamura T."/>
        </authorList>
    </citation>
    <scope>NUCLEOTIDE SEQUENCE [LARGE SCALE GENOMIC DNA]</scope>
    <source>
        <strain evidence="4 5">NBRC 14495</strain>
    </source>
</reference>
<evidence type="ECO:0000259" key="3">
    <source>
        <dbReference type="PROSITE" id="PS51755"/>
    </source>
</evidence>
<dbReference type="InterPro" id="IPR016032">
    <property type="entry name" value="Sig_transdc_resp-reg_C-effctor"/>
</dbReference>
<feature type="DNA-binding region" description="OmpR/PhoB-type" evidence="2">
    <location>
        <begin position="72"/>
        <end position="172"/>
    </location>
</feature>
<dbReference type="GO" id="GO:0006355">
    <property type="term" value="P:regulation of DNA-templated transcription"/>
    <property type="evidence" value="ECO:0007669"/>
    <property type="project" value="InterPro"/>
</dbReference>
<dbReference type="SUPFAM" id="SSF46894">
    <property type="entry name" value="C-terminal effector domain of the bipartite response regulators"/>
    <property type="match status" value="1"/>
</dbReference>
<dbReference type="InterPro" id="IPR036388">
    <property type="entry name" value="WH-like_DNA-bd_sf"/>
</dbReference>
<evidence type="ECO:0000313" key="4">
    <source>
        <dbReference type="EMBL" id="GIG01176.1"/>
    </source>
</evidence>
<organism evidence="4 5">
    <name type="scientific">Catellatospora citrea</name>
    <dbReference type="NCBI Taxonomy" id="53366"/>
    <lineage>
        <taxon>Bacteria</taxon>
        <taxon>Bacillati</taxon>
        <taxon>Actinomycetota</taxon>
        <taxon>Actinomycetes</taxon>
        <taxon>Micromonosporales</taxon>
        <taxon>Micromonosporaceae</taxon>
        <taxon>Catellatospora</taxon>
    </lineage>
</organism>
<protein>
    <recommendedName>
        <fullName evidence="3">OmpR/PhoB-type domain-containing protein</fullName>
    </recommendedName>
</protein>
<evidence type="ECO:0000256" key="2">
    <source>
        <dbReference type="PROSITE-ProRule" id="PRU01091"/>
    </source>
</evidence>
<dbReference type="Gene3D" id="1.10.10.10">
    <property type="entry name" value="Winged helix-like DNA-binding domain superfamily/Winged helix DNA-binding domain"/>
    <property type="match status" value="1"/>
</dbReference>
<dbReference type="RefSeq" id="WP_120319168.1">
    <property type="nucleotide sequence ID" value="NZ_BONH01000036.1"/>
</dbReference>
<name>A0A8J3KQ64_9ACTN</name>
<dbReference type="EMBL" id="BONH01000036">
    <property type="protein sequence ID" value="GIG01176.1"/>
    <property type="molecule type" value="Genomic_DNA"/>
</dbReference>
<dbReference type="GO" id="GO:0003677">
    <property type="term" value="F:DNA binding"/>
    <property type="evidence" value="ECO:0007669"/>
    <property type="project" value="UniProtKB-UniRule"/>
</dbReference>
<comment type="caution">
    <text evidence="4">The sequence shown here is derived from an EMBL/GenBank/DDBJ whole genome shotgun (WGS) entry which is preliminary data.</text>
</comment>
<sequence length="181" mass="19778">MTDQGGNRVSTPSAGDLSASAFVIAVAPSPTARTHLADLLEGVAPLLLVEGMDELRLLLAESSRIGTAASEPESVDLAAESLTVDATRPTARWRDREVGLTRREYDLLVCLTSEPIRVWSYAELQRTVWHAKGRTPRAGVPSLVKRLRRKLRDLGAGVTIDAVWGVGLVVRYRSRPLIRLE</sequence>
<accession>A0A8J3KQ64</accession>
<evidence type="ECO:0000256" key="1">
    <source>
        <dbReference type="ARBA" id="ARBA00023125"/>
    </source>
</evidence>